<dbReference type="AlphaFoldDB" id="M7ZBT0"/>
<protein>
    <submittedName>
        <fullName evidence="1">Uncharacterized protein</fullName>
    </submittedName>
</protein>
<evidence type="ECO:0000313" key="1">
    <source>
        <dbReference type="EMBL" id="EMS49880.1"/>
    </source>
</evidence>
<gene>
    <name evidence="1" type="ORF">TRIUR3_15175</name>
</gene>
<accession>M7ZBT0</accession>
<sequence>MARVPGVGSGASGHVVVVLVSSDVRGGTSSGQPCCARDEAATSFLLLRLQRTTTCLTESRCVEAGKVGMASNHGKYTYYAAALQAVVARNQPLAAYSF</sequence>
<name>M7ZBT0_TRIUA</name>
<dbReference type="EMBL" id="KD238352">
    <property type="protein sequence ID" value="EMS49880.1"/>
    <property type="molecule type" value="Genomic_DNA"/>
</dbReference>
<reference evidence="1" key="1">
    <citation type="journal article" date="2013" name="Nature">
        <title>Draft genome of the wheat A-genome progenitor Triticum urartu.</title>
        <authorList>
            <person name="Ling H.Q."/>
            <person name="Zhao S."/>
            <person name="Liu D."/>
            <person name="Wang J."/>
            <person name="Sun H."/>
            <person name="Zhang C."/>
            <person name="Fan H."/>
            <person name="Li D."/>
            <person name="Dong L."/>
            <person name="Tao Y."/>
            <person name="Gao C."/>
            <person name="Wu H."/>
            <person name="Li Y."/>
            <person name="Cui Y."/>
            <person name="Guo X."/>
            <person name="Zheng S."/>
            <person name="Wang B."/>
            <person name="Yu K."/>
            <person name="Liang Q."/>
            <person name="Yang W."/>
            <person name="Lou X."/>
            <person name="Chen J."/>
            <person name="Feng M."/>
            <person name="Jian J."/>
            <person name="Zhang X."/>
            <person name="Luo G."/>
            <person name="Jiang Y."/>
            <person name="Liu J."/>
            <person name="Wang Z."/>
            <person name="Sha Y."/>
            <person name="Zhang B."/>
            <person name="Wu H."/>
            <person name="Tang D."/>
            <person name="Shen Q."/>
            <person name="Xue P."/>
            <person name="Zou S."/>
            <person name="Wang X."/>
            <person name="Liu X."/>
            <person name="Wang F."/>
            <person name="Yang Y."/>
            <person name="An X."/>
            <person name="Dong Z."/>
            <person name="Zhang K."/>
            <person name="Zhang X."/>
            <person name="Luo M.C."/>
            <person name="Dvorak J."/>
            <person name="Tong Y."/>
            <person name="Wang J."/>
            <person name="Yang H."/>
            <person name="Li Z."/>
            <person name="Wang D."/>
            <person name="Zhang A."/>
            <person name="Wang J."/>
        </authorList>
    </citation>
    <scope>NUCLEOTIDE SEQUENCE</scope>
</reference>
<proteinExistence type="predicted"/>
<organism evidence="1">
    <name type="scientific">Triticum urartu</name>
    <name type="common">Red wild einkorn</name>
    <name type="synonym">Crithodium urartu</name>
    <dbReference type="NCBI Taxonomy" id="4572"/>
    <lineage>
        <taxon>Eukaryota</taxon>
        <taxon>Viridiplantae</taxon>
        <taxon>Streptophyta</taxon>
        <taxon>Embryophyta</taxon>
        <taxon>Tracheophyta</taxon>
        <taxon>Spermatophyta</taxon>
        <taxon>Magnoliopsida</taxon>
        <taxon>Liliopsida</taxon>
        <taxon>Poales</taxon>
        <taxon>Poaceae</taxon>
        <taxon>BOP clade</taxon>
        <taxon>Pooideae</taxon>
        <taxon>Triticodae</taxon>
        <taxon>Triticeae</taxon>
        <taxon>Triticinae</taxon>
        <taxon>Triticum</taxon>
    </lineage>
</organism>